<dbReference type="GeneID" id="25472173"/>
<evidence type="ECO:0000259" key="4">
    <source>
        <dbReference type="PROSITE" id="PS50968"/>
    </source>
</evidence>
<dbReference type="CDD" id="cd06849">
    <property type="entry name" value="lipoyl_domain"/>
    <property type="match status" value="1"/>
</dbReference>
<reference evidence="5" key="1">
    <citation type="submission" date="2013-10" db="EMBL/GenBank/DDBJ databases">
        <title>Genomic analysis of the causative agents of coccidiosis in chickens.</title>
        <authorList>
            <person name="Reid A.J."/>
            <person name="Blake D."/>
            <person name="Billington K."/>
            <person name="Browne H."/>
            <person name="Dunn M."/>
            <person name="Hung S."/>
            <person name="Kawahara F."/>
            <person name="Miranda-Saavedra D."/>
            <person name="Mourier T."/>
            <person name="Nagra H."/>
            <person name="Otto T.D."/>
            <person name="Rawlings N."/>
            <person name="Sanchez A."/>
            <person name="Sanders M."/>
            <person name="Subramaniam C."/>
            <person name="Tay Y."/>
            <person name="Dear P."/>
            <person name="Doerig C."/>
            <person name="Gruber A."/>
            <person name="Parkinson J."/>
            <person name="Shirley M."/>
            <person name="Wan K.L."/>
            <person name="Berriman M."/>
            <person name="Tomley F."/>
            <person name="Pain A."/>
        </authorList>
    </citation>
    <scope>NUCLEOTIDE SEQUENCE [LARGE SCALE GENOMIC DNA]</scope>
    <source>
        <strain evidence="5">Houghton</strain>
    </source>
</reference>
<dbReference type="RefSeq" id="XP_013434872.1">
    <property type="nucleotide sequence ID" value="XM_013579418.1"/>
</dbReference>
<feature type="region of interest" description="Disordered" evidence="3">
    <location>
        <begin position="326"/>
        <end position="356"/>
    </location>
</feature>
<feature type="region of interest" description="Disordered" evidence="3">
    <location>
        <begin position="235"/>
        <end position="278"/>
    </location>
</feature>
<evidence type="ECO:0000256" key="1">
    <source>
        <dbReference type="ARBA" id="ARBA00007317"/>
    </source>
</evidence>
<dbReference type="InterPro" id="IPR050537">
    <property type="entry name" value="2-oxoacid_dehydrogenase"/>
</dbReference>
<gene>
    <name evidence="5" type="ORF">ENH_00020000</name>
</gene>
<dbReference type="GO" id="GO:0006099">
    <property type="term" value="P:tricarboxylic acid cycle"/>
    <property type="evidence" value="ECO:0007669"/>
    <property type="project" value="TreeGrafter"/>
</dbReference>
<evidence type="ECO:0000256" key="3">
    <source>
        <dbReference type="SAM" id="MobiDB-lite"/>
    </source>
</evidence>
<evidence type="ECO:0000313" key="5">
    <source>
        <dbReference type="EMBL" id="CDJ66404.1"/>
    </source>
</evidence>
<keyword evidence="5" id="KW-0012">Acyltransferase</keyword>
<keyword evidence="6" id="KW-1185">Reference proteome</keyword>
<dbReference type="PANTHER" id="PTHR43416">
    <property type="entry name" value="DIHYDROLIPOYLLYSINE-RESIDUE SUCCINYLTRANSFERASE COMPONENT OF 2-OXOGLUTARATE DEHYDROGENASE COMPLEX, MITOCHONDRIAL-RELATED"/>
    <property type="match status" value="1"/>
</dbReference>
<feature type="domain" description="Lipoyl-binding" evidence="4">
    <location>
        <begin position="94"/>
        <end position="169"/>
    </location>
</feature>
<feature type="compositionally biased region" description="Polar residues" evidence="3">
    <location>
        <begin position="251"/>
        <end position="267"/>
    </location>
</feature>
<dbReference type="Pfam" id="PF00364">
    <property type="entry name" value="Biotin_lipoyl"/>
    <property type="match status" value="1"/>
</dbReference>
<dbReference type="Proteomes" id="UP000030754">
    <property type="component" value="Unassembled WGS sequence"/>
</dbReference>
<dbReference type="InterPro" id="IPR011053">
    <property type="entry name" value="Single_hybrid_motif"/>
</dbReference>
<feature type="compositionally biased region" description="Low complexity" evidence="3">
    <location>
        <begin position="237"/>
        <end position="250"/>
    </location>
</feature>
<keyword evidence="2" id="KW-0450">Lipoyl</keyword>
<evidence type="ECO:0000313" key="6">
    <source>
        <dbReference type="Proteomes" id="UP000030754"/>
    </source>
</evidence>
<organism evidence="5 6">
    <name type="scientific">Eimeria necatrix</name>
    <dbReference type="NCBI Taxonomy" id="51315"/>
    <lineage>
        <taxon>Eukaryota</taxon>
        <taxon>Sar</taxon>
        <taxon>Alveolata</taxon>
        <taxon>Apicomplexa</taxon>
        <taxon>Conoidasida</taxon>
        <taxon>Coccidia</taxon>
        <taxon>Eucoccidiorida</taxon>
        <taxon>Eimeriorina</taxon>
        <taxon>Eimeriidae</taxon>
        <taxon>Eimeria</taxon>
    </lineage>
</organism>
<accession>U6MVA8</accession>
<dbReference type="EMBL" id="HG723581">
    <property type="protein sequence ID" value="CDJ66404.1"/>
    <property type="molecule type" value="Genomic_DNA"/>
</dbReference>
<keyword evidence="5" id="KW-0808">Transferase</keyword>
<evidence type="ECO:0000256" key="2">
    <source>
        <dbReference type="ARBA" id="ARBA00022823"/>
    </source>
</evidence>
<dbReference type="VEuPathDB" id="ToxoDB:ENH_00020000"/>
<sequence>MAAFIRPICRLAASRKGLPTDGHHLALLSVPYASLCRINSQPTTTSTALLLVSKCMQSDSQGQEEPQSASSVCLRWLSTAPNGATGSSSGRQAKEVVRAPALGESTTDGTVFKWLHGVGSVVTPEEVLCVLETGTKSVNVSTKVAGKIVSIAAGAGSRVVVGSELAVIEPLSSSALATEEIAATTAAATPQADTGAVMPHGAAALVAAGEGFSRRTPSILFRSVRNRLERLGLIPHQQQQQPQQQQQQQQASKPECSSNSSQQQQKIASPDSGRAAPQPTVIRYSGIHDLPPFLLRPALSAEEMETVNGGGPANIDDAVRSWTMSLAYHPQPPAMKWPHGNKGSKRPEGPFKRASA</sequence>
<dbReference type="InterPro" id="IPR000089">
    <property type="entry name" value="Biotin_lipoyl"/>
</dbReference>
<feature type="compositionally biased region" description="Basic and acidic residues" evidence="3">
    <location>
        <begin position="345"/>
        <end position="356"/>
    </location>
</feature>
<dbReference type="PROSITE" id="PS50968">
    <property type="entry name" value="BIOTINYL_LIPOYL"/>
    <property type="match status" value="1"/>
</dbReference>
<comment type="similarity">
    <text evidence="1">Belongs to the 2-oxoacid dehydrogenase family.</text>
</comment>
<protein>
    <submittedName>
        <fullName evidence="5">Dihydrolipoamide acyltransferase, putative</fullName>
    </submittedName>
</protein>
<dbReference type="GO" id="GO:0004149">
    <property type="term" value="F:dihydrolipoyllysine-residue succinyltransferase activity"/>
    <property type="evidence" value="ECO:0007669"/>
    <property type="project" value="TreeGrafter"/>
</dbReference>
<reference evidence="5" key="2">
    <citation type="submission" date="2013-10" db="EMBL/GenBank/DDBJ databases">
        <authorList>
            <person name="Aslett M."/>
        </authorList>
    </citation>
    <scope>NUCLEOTIDE SEQUENCE [LARGE SCALE GENOMIC DNA]</scope>
    <source>
        <strain evidence="5">Houghton</strain>
    </source>
</reference>
<dbReference type="PANTHER" id="PTHR43416:SF5">
    <property type="entry name" value="DIHYDROLIPOYLLYSINE-RESIDUE SUCCINYLTRANSFERASE COMPONENT OF 2-OXOGLUTARATE DEHYDROGENASE COMPLEX, MITOCHONDRIAL"/>
    <property type="match status" value="1"/>
</dbReference>
<name>U6MVA8_9EIME</name>
<dbReference type="Gene3D" id="2.40.50.100">
    <property type="match status" value="1"/>
</dbReference>
<dbReference type="AlphaFoldDB" id="U6MVA8"/>
<dbReference type="SUPFAM" id="SSF51230">
    <property type="entry name" value="Single hybrid motif"/>
    <property type="match status" value="1"/>
</dbReference>
<proteinExistence type="inferred from homology"/>
<dbReference type="OrthoDB" id="348244at2759"/>